<evidence type="ECO:0000313" key="2">
    <source>
        <dbReference type="Proteomes" id="UP000034245"/>
    </source>
</evidence>
<comment type="caution">
    <text evidence="1">The sequence shown here is derived from an EMBL/GenBank/DDBJ whole genome shotgun (WGS) entry which is preliminary data.</text>
</comment>
<evidence type="ECO:0000313" key="1">
    <source>
        <dbReference type="EMBL" id="KKO81307.1"/>
    </source>
</evidence>
<reference evidence="1" key="1">
    <citation type="submission" date="2015-04" db="EMBL/GenBank/DDBJ databases">
        <title>Draft Genome Sequences of Three Species of Emerging Human-Pathogenic Corynebacteria.</title>
        <authorList>
            <person name="Pacheco L.G."/>
            <person name="Mattos-Guaraldi A.L."/>
            <person name="Santos C.S."/>
            <person name="Veras A.O."/>
            <person name="Guimaraes L.C."/>
            <person name="Abreu V."/>
            <person name="Pereira F.L."/>
            <person name="Soares S.C."/>
            <person name="Dorella F.A."/>
            <person name="Carvalho A.F."/>
            <person name="Leal C.G."/>
            <person name="Figueiredo H.C."/>
            <person name="Ramos J.N."/>
            <person name="Vieira V."/>
            <person name="Farfour E."/>
            <person name="Guiso N."/>
            <person name="Hirata R.Jr."/>
            <person name="Ramos R.T."/>
            <person name="Azevedo V."/>
            <person name="Silva A."/>
        </authorList>
    </citation>
    <scope>NUCLEOTIDE SEQUENCE</scope>
    <source>
        <strain evidence="1">1941</strain>
    </source>
</reference>
<accession>A0ACC4UDR6</accession>
<dbReference type="Proteomes" id="UP000034245">
    <property type="component" value="Unassembled WGS sequence"/>
</dbReference>
<organism evidence="1 2">
    <name type="scientific">Corynebacterium minutissimum</name>
    <dbReference type="NCBI Taxonomy" id="38301"/>
    <lineage>
        <taxon>Bacteria</taxon>
        <taxon>Bacillati</taxon>
        <taxon>Actinomycetota</taxon>
        <taxon>Actinomycetes</taxon>
        <taxon>Mycobacteriales</taxon>
        <taxon>Corynebacteriaceae</taxon>
        <taxon>Corynebacterium</taxon>
    </lineage>
</organism>
<sequence length="121" mass="13918">MLAGSVVELLKGPIWDVESNANIDPDESFVRIRLHEDSVVAEFTIAELCSFFGIDGFDCLQRQFKAWYDLNAFAWDSEDKVHCEQIPFSEYFVLSKIHECYSPQPLPEAINGIVRWGMKKK</sequence>
<proteinExistence type="predicted"/>
<keyword evidence="2" id="KW-1185">Reference proteome</keyword>
<protein>
    <submittedName>
        <fullName evidence="1">Uncharacterized protein</fullName>
    </submittedName>
</protein>
<dbReference type="EMBL" id="LAYQ01000001">
    <property type="protein sequence ID" value="KKO81307.1"/>
    <property type="molecule type" value="Genomic_DNA"/>
</dbReference>
<gene>
    <name evidence="1" type="ORF">WU87_00935</name>
</gene>
<name>A0ACC4UDR6_9CORY</name>